<evidence type="ECO:0000313" key="3">
    <source>
        <dbReference type="Proteomes" id="UP000466445"/>
    </source>
</evidence>
<feature type="transmembrane region" description="Helical" evidence="1">
    <location>
        <begin position="411"/>
        <end position="432"/>
    </location>
</feature>
<name>A0A7I7SMU2_9MYCO</name>
<sequence>MAATNTAQITAVKATAGKSASANADPVTALLNAIQNSFAGASLLVRRTFFNEAPTVKPVQITPEQSTGPITGDIGATDPEGDHLVYKITQQAHYGTVVLNPNGTYTYTPDADTQGDIVDSFVVSATDTGPHINLLNWFRGTSSYGAGAVYQDPEGDAKHITFTFTYGDGSQFWSSAARAELAATAIYLSSYFEPTHDVDITYKVTGQYSLMGGTLASAGSDLTGDGADFYDTVVQHKILTGVDSNGSAADGTIDWNFGYGWGYGETVPGGSYDFQSTALHELMHTFGFISVIDSAGNNTVPTWTKFDKNIVNQDGASVFDGTTFSTAYNPNLTGGNGGLYFGGPGSYAYGANNNKPVPLYTPNPWESGSSMSHLDDDFFTGSIEKLMNAASDTGRGVRVLSPIEIAIMKDLGYTMVSQSTGAAVLLIAMVLYRRRKAAVAR</sequence>
<dbReference type="Proteomes" id="UP000466445">
    <property type="component" value="Chromosome"/>
</dbReference>
<proteinExistence type="predicted"/>
<evidence type="ECO:0000313" key="2">
    <source>
        <dbReference type="EMBL" id="BBY57880.1"/>
    </source>
</evidence>
<dbReference type="SUPFAM" id="SSF55486">
    <property type="entry name" value="Metalloproteases ('zincins'), catalytic domain"/>
    <property type="match status" value="1"/>
</dbReference>
<evidence type="ECO:0000256" key="1">
    <source>
        <dbReference type="SAM" id="Phobius"/>
    </source>
</evidence>
<keyword evidence="3" id="KW-1185">Reference proteome</keyword>
<dbReference type="EMBL" id="AP022595">
    <property type="protein sequence ID" value="BBY57880.1"/>
    <property type="molecule type" value="Genomic_DNA"/>
</dbReference>
<organism evidence="2 3">
    <name type="scientific">Mycolicibacterium sarraceniae</name>
    <dbReference type="NCBI Taxonomy" id="1534348"/>
    <lineage>
        <taxon>Bacteria</taxon>
        <taxon>Bacillati</taxon>
        <taxon>Actinomycetota</taxon>
        <taxon>Actinomycetes</taxon>
        <taxon>Mycobacteriales</taxon>
        <taxon>Mycobacteriaceae</taxon>
        <taxon>Mycolicibacterium</taxon>
    </lineage>
</organism>
<accession>A0A7I7SMU2</accession>
<protein>
    <submittedName>
        <fullName evidence="2">Uncharacterized protein</fullName>
    </submittedName>
</protein>
<dbReference type="InterPro" id="IPR010221">
    <property type="entry name" value="VCBS_dom"/>
</dbReference>
<dbReference type="NCBIfam" id="TIGR01965">
    <property type="entry name" value="VCBS_repeat"/>
    <property type="match status" value="1"/>
</dbReference>
<keyword evidence="1" id="KW-0812">Transmembrane</keyword>
<dbReference type="Pfam" id="PF17963">
    <property type="entry name" value="Big_9"/>
    <property type="match status" value="1"/>
</dbReference>
<keyword evidence="1" id="KW-0472">Membrane</keyword>
<gene>
    <name evidence="2" type="ORF">MSAR_10160</name>
</gene>
<keyword evidence="1" id="KW-1133">Transmembrane helix</keyword>
<dbReference type="AlphaFoldDB" id="A0A7I7SMU2"/>
<dbReference type="KEGG" id="msar:MSAR_10160"/>
<reference evidence="2 3" key="1">
    <citation type="journal article" date="2019" name="Emerg. Microbes Infect.">
        <title>Comprehensive subspecies identification of 175 nontuberculous mycobacteria species based on 7547 genomic profiles.</title>
        <authorList>
            <person name="Matsumoto Y."/>
            <person name="Kinjo T."/>
            <person name="Motooka D."/>
            <person name="Nabeya D."/>
            <person name="Jung N."/>
            <person name="Uechi K."/>
            <person name="Horii T."/>
            <person name="Iida T."/>
            <person name="Fujita J."/>
            <person name="Nakamura S."/>
        </authorList>
    </citation>
    <scope>NUCLEOTIDE SEQUENCE [LARGE SCALE GENOMIC DNA]</scope>
    <source>
        <strain evidence="2 3">JCM 30395</strain>
    </source>
</reference>